<gene>
    <name evidence="2" type="ORF">PS662_04976</name>
</gene>
<reference evidence="2 3" key="1">
    <citation type="submission" date="2019-09" db="EMBL/GenBank/DDBJ databases">
        <authorList>
            <person name="Chandra G."/>
            <person name="Truman W A."/>
        </authorList>
    </citation>
    <scope>NUCLEOTIDE SEQUENCE [LARGE SCALE GENOMIC DNA]</scope>
    <source>
        <strain evidence="2">PS662</strain>
    </source>
</reference>
<organism evidence="2 3">
    <name type="scientific">Pseudomonas fluorescens</name>
    <dbReference type="NCBI Taxonomy" id="294"/>
    <lineage>
        <taxon>Bacteria</taxon>
        <taxon>Pseudomonadati</taxon>
        <taxon>Pseudomonadota</taxon>
        <taxon>Gammaproteobacteria</taxon>
        <taxon>Pseudomonadales</taxon>
        <taxon>Pseudomonadaceae</taxon>
        <taxon>Pseudomonas</taxon>
    </lineage>
</organism>
<evidence type="ECO:0008006" key="4">
    <source>
        <dbReference type="Google" id="ProtNLM"/>
    </source>
</evidence>
<protein>
    <recommendedName>
        <fullName evidence="4">Transmembrane sensor/regulator PpyR</fullName>
    </recommendedName>
</protein>
<dbReference type="AlphaFoldDB" id="A0A5E6WXZ4"/>
<feature type="transmembrane region" description="Helical" evidence="1">
    <location>
        <begin position="12"/>
        <end position="34"/>
    </location>
</feature>
<evidence type="ECO:0000256" key="1">
    <source>
        <dbReference type="SAM" id="Phobius"/>
    </source>
</evidence>
<keyword evidence="1" id="KW-1133">Transmembrane helix</keyword>
<keyword evidence="1" id="KW-0472">Membrane</keyword>
<name>A0A5E6WXZ4_PSEFL</name>
<proteinExistence type="predicted"/>
<evidence type="ECO:0000313" key="2">
    <source>
        <dbReference type="EMBL" id="VVN32821.1"/>
    </source>
</evidence>
<keyword evidence="1" id="KW-0812">Transmembrane</keyword>
<dbReference type="OrthoDB" id="6905559at2"/>
<feature type="transmembrane region" description="Helical" evidence="1">
    <location>
        <begin position="46"/>
        <end position="68"/>
    </location>
</feature>
<dbReference type="RefSeq" id="WP_150713260.1">
    <property type="nucleotide sequence ID" value="NZ_CABVHK010000019.1"/>
</dbReference>
<sequence length="86" mass="9448">MYDFFDNPLRVLRLSHVLLLGGLVMLLVGIILAYGCDAYLSLPQLVGAHAMTILGPTAIKLGYVMRLLAFNRLRLDRLAHVQGIAA</sequence>
<accession>A0A5E6WXZ4</accession>
<dbReference type="Proteomes" id="UP000326953">
    <property type="component" value="Unassembled WGS sequence"/>
</dbReference>
<evidence type="ECO:0000313" key="3">
    <source>
        <dbReference type="Proteomes" id="UP000326953"/>
    </source>
</evidence>
<dbReference type="EMBL" id="CABVHK010000019">
    <property type="protein sequence ID" value="VVN32821.1"/>
    <property type="molecule type" value="Genomic_DNA"/>
</dbReference>